<dbReference type="GO" id="GO:0003941">
    <property type="term" value="F:L-serine ammonia-lyase activity"/>
    <property type="evidence" value="ECO:0007669"/>
    <property type="project" value="TreeGrafter"/>
</dbReference>
<dbReference type="SUPFAM" id="SSF55021">
    <property type="entry name" value="ACT-like"/>
    <property type="match status" value="1"/>
</dbReference>
<sequence>MTKTKLTHMEEIIVANHTLKDVVVQTPLQRNAVLSERYQCNVYLKREDMQIVRSFKIRGAYNAIVSLSEEERANGVVCASAGNHAQGVAYSCSALKIRGKIFMPAPTPRQKINQVKRFGGEFVEVILTGDTFDDSYKEAMKCKEEDGMTFIHPFDDMRTIAGQGTIGIEMMNQMEDPMDFVFASIGGGGMISGMGSYIKSLSPDTKLYGVEPEGAPSMKLSLEKGEVVALDTIEKFVDGAAVKRVGDLTFEICQSILEGVTVVPEGKVCTTLLELYNENAIVAEPAGAMPVAALDFHRDEIKGKNVVCIISGGNNDIGRMQEIKDRSMIYQGLQHYFIVNFPQRAGALREFLHEVLGPEDDITRFEYTKKNNKDQGPALVGIELKHREDYWPLIQRMENSGYHYTDINKDPDLFNLLI</sequence>
<dbReference type="Proteomes" id="UP000295632">
    <property type="component" value="Unassembled WGS sequence"/>
</dbReference>
<dbReference type="UniPathway" id="UPA00047">
    <property type="reaction ID" value="UER00054"/>
</dbReference>
<dbReference type="InterPro" id="IPR036052">
    <property type="entry name" value="TrpB-like_PALP_sf"/>
</dbReference>
<dbReference type="Pfam" id="PF00585">
    <property type="entry name" value="Thr_dehydrat_C"/>
    <property type="match status" value="1"/>
</dbReference>
<dbReference type="NCBIfam" id="TIGR02079">
    <property type="entry name" value="THD1"/>
    <property type="match status" value="1"/>
</dbReference>
<evidence type="ECO:0000256" key="7">
    <source>
        <dbReference type="ARBA" id="ARBA00022624"/>
    </source>
</evidence>
<evidence type="ECO:0000256" key="4">
    <source>
        <dbReference type="ARBA" id="ARBA00010869"/>
    </source>
</evidence>
<comment type="caution">
    <text evidence="14">The sequence shown here is derived from an EMBL/GenBank/DDBJ whole genome shotgun (WGS) entry which is preliminary data.</text>
</comment>
<reference evidence="14 15" key="1">
    <citation type="submission" date="2019-03" db="EMBL/GenBank/DDBJ databases">
        <title>Genomic Encyclopedia of Type Strains, Phase IV (KMG-IV): sequencing the most valuable type-strain genomes for metagenomic binning, comparative biology and taxonomic classification.</title>
        <authorList>
            <person name="Goeker M."/>
        </authorList>
    </citation>
    <scope>NUCLEOTIDE SEQUENCE [LARGE SCALE GENOMIC DNA]</scope>
    <source>
        <strain evidence="14 15">DSM 28697</strain>
    </source>
</reference>
<keyword evidence="10 12" id="KW-0100">Branched-chain amino acid biosynthesis</keyword>
<keyword evidence="7 12" id="KW-0412">Isoleucine biosynthesis</keyword>
<dbReference type="GO" id="GO:0006565">
    <property type="term" value="P:L-serine catabolic process"/>
    <property type="evidence" value="ECO:0007669"/>
    <property type="project" value="TreeGrafter"/>
</dbReference>
<dbReference type="GO" id="GO:0030170">
    <property type="term" value="F:pyridoxal phosphate binding"/>
    <property type="evidence" value="ECO:0007669"/>
    <property type="project" value="InterPro"/>
</dbReference>
<dbReference type="PANTHER" id="PTHR48078">
    <property type="entry name" value="THREONINE DEHYDRATASE, MITOCHONDRIAL-RELATED"/>
    <property type="match status" value="1"/>
</dbReference>
<dbReference type="SUPFAM" id="SSF53686">
    <property type="entry name" value="Tryptophan synthase beta subunit-like PLP-dependent enzymes"/>
    <property type="match status" value="1"/>
</dbReference>
<dbReference type="RefSeq" id="WP_133579329.1">
    <property type="nucleotide sequence ID" value="NZ_SNYJ01000003.1"/>
</dbReference>
<dbReference type="EMBL" id="SNYJ01000003">
    <property type="protein sequence ID" value="TDQ41449.1"/>
    <property type="molecule type" value="Genomic_DNA"/>
</dbReference>
<dbReference type="NCBIfam" id="NF006390">
    <property type="entry name" value="PRK08639.1"/>
    <property type="match status" value="1"/>
</dbReference>
<comment type="similarity">
    <text evidence="4 12">Belongs to the serine/threonine dehydratase family.</text>
</comment>
<dbReference type="InterPro" id="IPR000634">
    <property type="entry name" value="Ser/Thr_deHydtase_PyrdxlP-BS"/>
</dbReference>
<dbReference type="InterPro" id="IPR011820">
    <property type="entry name" value="IlvA"/>
</dbReference>
<evidence type="ECO:0000259" key="13">
    <source>
        <dbReference type="PROSITE" id="PS51672"/>
    </source>
</evidence>
<dbReference type="PANTHER" id="PTHR48078:SF11">
    <property type="entry name" value="THREONINE DEHYDRATASE, MITOCHONDRIAL"/>
    <property type="match status" value="1"/>
</dbReference>
<dbReference type="AlphaFoldDB" id="A0A4R6U9E6"/>
<comment type="function">
    <text evidence="11 12">Catalyzes the anaerobic formation of alpha-ketobutyrate and ammonia from threonine in a two-step reaction. The first step involved a dehydration of threonine and a production of enamine intermediates (aminocrotonate), which tautomerizes to its imine form (iminobutyrate). Both intermediates are unstable and short-lived. The second step is the nonenzymatic hydrolysis of the enamine/imine intermediates to form 2-ketobutyrate and free ammonia. In the low water environment of the cell, the second step is accelerated by RidA.</text>
</comment>
<dbReference type="CDD" id="cd01562">
    <property type="entry name" value="Thr-dehyd"/>
    <property type="match status" value="1"/>
</dbReference>
<keyword evidence="9 12" id="KW-0456">Lyase</keyword>
<dbReference type="Pfam" id="PF00291">
    <property type="entry name" value="PALP"/>
    <property type="match status" value="1"/>
</dbReference>
<dbReference type="PROSITE" id="PS51672">
    <property type="entry name" value="ACT_LIKE"/>
    <property type="match status" value="1"/>
</dbReference>
<evidence type="ECO:0000256" key="12">
    <source>
        <dbReference type="RuleBase" id="RU362012"/>
    </source>
</evidence>
<evidence type="ECO:0000256" key="2">
    <source>
        <dbReference type="ARBA" id="ARBA00001933"/>
    </source>
</evidence>
<evidence type="ECO:0000256" key="8">
    <source>
        <dbReference type="ARBA" id="ARBA00022898"/>
    </source>
</evidence>
<dbReference type="InterPro" id="IPR001721">
    <property type="entry name" value="TD_ACT-like"/>
</dbReference>
<keyword evidence="15" id="KW-1185">Reference proteome</keyword>
<evidence type="ECO:0000313" key="15">
    <source>
        <dbReference type="Proteomes" id="UP000295632"/>
    </source>
</evidence>
<protein>
    <recommendedName>
        <fullName evidence="12">L-threonine dehydratase</fullName>
        <ecNumber evidence="12">4.3.1.19</ecNumber>
    </recommendedName>
    <alternativeName>
        <fullName evidence="12">Threonine deaminase</fullName>
    </alternativeName>
</protein>
<dbReference type="EC" id="4.3.1.19" evidence="12"/>
<comment type="cofactor">
    <cofactor evidence="2 12">
        <name>pyridoxal 5'-phosphate</name>
        <dbReference type="ChEBI" id="CHEBI:597326"/>
    </cofactor>
</comment>
<dbReference type="PROSITE" id="PS00165">
    <property type="entry name" value="DEHYDRATASE_SER_THR"/>
    <property type="match status" value="1"/>
</dbReference>
<proteinExistence type="inferred from homology"/>
<comment type="catalytic activity">
    <reaction evidence="1 12">
        <text>L-threonine = 2-oxobutanoate + NH4(+)</text>
        <dbReference type="Rhea" id="RHEA:22108"/>
        <dbReference type="ChEBI" id="CHEBI:16763"/>
        <dbReference type="ChEBI" id="CHEBI:28938"/>
        <dbReference type="ChEBI" id="CHEBI:57926"/>
        <dbReference type="EC" id="4.3.1.19"/>
    </reaction>
</comment>
<dbReference type="Gene3D" id="3.40.50.1100">
    <property type="match status" value="2"/>
</dbReference>
<gene>
    <name evidence="12" type="primary">ilvA</name>
    <name evidence="14" type="ORF">EV213_10326</name>
</gene>
<comment type="pathway">
    <text evidence="3 12">Amino-acid biosynthesis; L-isoleucine biosynthesis; 2-oxobutanoate from L-threonine: step 1/1.</text>
</comment>
<keyword evidence="6 12" id="KW-0028">Amino-acid biosynthesis</keyword>
<evidence type="ECO:0000256" key="5">
    <source>
        <dbReference type="ARBA" id="ARBA00011881"/>
    </source>
</evidence>
<dbReference type="FunFam" id="3.40.50.1100:FF:000007">
    <property type="entry name" value="L-threonine dehydratase catabolic TdcB"/>
    <property type="match status" value="1"/>
</dbReference>
<evidence type="ECO:0000256" key="11">
    <source>
        <dbReference type="ARBA" id="ARBA00025527"/>
    </source>
</evidence>
<dbReference type="CDD" id="cd04907">
    <property type="entry name" value="ACT_ThrD-I_2"/>
    <property type="match status" value="1"/>
</dbReference>
<evidence type="ECO:0000256" key="6">
    <source>
        <dbReference type="ARBA" id="ARBA00022605"/>
    </source>
</evidence>
<evidence type="ECO:0000256" key="9">
    <source>
        <dbReference type="ARBA" id="ARBA00023239"/>
    </source>
</evidence>
<dbReference type="OrthoDB" id="9811476at2"/>
<dbReference type="GO" id="GO:0004794">
    <property type="term" value="F:threonine deaminase activity"/>
    <property type="evidence" value="ECO:0007669"/>
    <property type="project" value="UniProtKB-UniRule"/>
</dbReference>
<dbReference type="InterPro" id="IPR045865">
    <property type="entry name" value="ACT-like_dom_sf"/>
</dbReference>
<dbReference type="InterPro" id="IPR050147">
    <property type="entry name" value="Ser/Thr_Dehydratase"/>
</dbReference>
<dbReference type="GO" id="GO:0006567">
    <property type="term" value="P:L-threonine catabolic process"/>
    <property type="evidence" value="ECO:0007669"/>
    <property type="project" value="TreeGrafter"/>
</dbReference>
<accession>A0A4R6U9E6</accession>
<dbReference type="InterPro" id="IPR001926">
    <property type="entry name" value="TrpB-like_PALP"/>
</dbReference>
<dbReference type="GO" id="GO:0009097">
    <property type="term" value="P:isoleucine biosynthetic process"/>
    <property type="evidence" value="ECO:0007669"/>
    <property type="project" value="UniProtKB-UniRule"/>
</dbReference>
<evidence type="ECO:0000313" key="14">
    <source>
        <dbReference type="EMBL" id="TDQ41449.1"/>
    </source>
</evidence>
<keyword evidence="8 12" id="KW-0663">Pyridoxal phosphate</keyword>
<evidence type="ECO:0000256" key="1">
    <source>
        <dbReference type="ARBA" id="ARBA00001274"/>
    </source>
</evidence>
<evidence type="ECO:0000256" key="3">
    <source>
        <dbReference type="ARBA" id="ARBA00004810"/>
    </source>
</evidence>
<feature type="domain" description="ACT-like" evidence="13">
    <location>
        <begin position="335"/>
        <end position="409"/>
    </location>
</feature>
<comment type="subunit">
    <text evidence="5 12">Homotetramer.</text>
</comment>
<name>A0A4R6U9E6_9BACI</name>
<evidence type="ECO:0000256" key="10">
    <source>
        <dbReference type="ARBA" id="ARBA00023304"/>
    </source>
</evidence>
<organism evidence="14 15">
    <name type="scientific">Aureibacillus halotolerans</name>
    <dbReference type="NCBI Taxonomy" id="1508390"/>
    <lineage>
        <taxon>Bacteria</taxon>
        <taxon>Bacillati</taxon>
        <taxon>Bacillota</taxon>
        <taxon>Bacilli</taxon>
        <taxon>Bacillales</taxon>
        <taxon>Bacillaceae</taxon>
        <taxon>Aureibacillus</taxon>
    </lineage>
</organism>